<feature type="region of interest" description="Disordered" evidence="11">
    <location>
        <begin position="1"/>
        <end position="22"/>
    </location>
</feature>
<dbReference type="EMBL" id="VFQX01000007">
    <property type="protein sequence ID" value="KAF0982917.1"/>
    <property type="molecule type" value="Genomic_DNA"/>
</dbReference>
<organism evidence="15 16">
    <name type="scientific">Naegleria fowleri</name>
    <name type="common">Brain eating amoeba</name>
    <dbReference type="NCBI Taxonomy" id="5763"/>
    <lineage>
        <taxon>Eukaryota</taxon>
        <taxon>Discoba</taxon>
        <taxon>Heterolobosea</taxon>
        <taxon>Tetramitia</taxon>
        <taxon>Eutetramitia</taxon>
        <taxon>Vahlkampfiidae</taxon>
        <taxon>Naegleria</taxon>
    </lineage>
</organism>
<dbReference type="VEuPathDB" id="AmoebaDB:NF0025500"/>
<evidence type="ECO:0000256" key="11">
    <source>
        <dbReference type="SAM" id="MobiDB-lite"/>
    </source>
</evidence>
<keyword evidence="4" id="KW-0813">Transport</keyword>
<keyword evidence="9 12" id="KW-0472">Membrane</keyword>
<comment type="subcellular location">
    <subcellularLocation>
        <location evidence="1">Golgi apparatus membrane</location>
        <topology evidence="1">Single-pass type IV membrane protein</topology>
    </subcellularLocation>
</comment>
<evidence type="ECO:0000256" key="12">
    <source>
        <dbReference type="SAM" id="Phobius"/>
    </source>
</evidence>
<evidence type="ECO:0000256" key="10">
    <source>
        <dbReference type="SAM" id="Coils"/>
    </source>
</evidence>
<keyword evidence="16" id="KW-1185">Reference proteome</keyword>
<evidence type="ECO:0000256" key="9">
    <source>
        <dbReference type="ARBA" id="ARBA00023136"/>
    </source>
</evidence>
<evidence type="ECO:0000256" key="3">
    <source>
        <dbReference type="ARBA" id="ARBA00018691"/>
    </source>
</evidence>
<evidence type="ECO:0000313" key="16">
    <source>
        <dbReference type="Proteomes" id="UP000444721"/>
    </source>
</evidence>
<feature type="coiled-coil region" evidence="10">
    <location>
        <begin position="91"/>
        <end position="345"/>
    </location>
</feature>
<comment type="caution">
    <text evidence="15">The sequence shown here is derived from an EMBL/GenBank/DDBJ whole genome shotgun (WGS) entry which is preliminary data.</text>
</comment>
<evidence type="ECO:0000256" key="7">
    <source>
        <dbReference type="ARBA" id="ARBA00023034"/>
    </source>
</evidence>
<reference evidence="15 16" key="1">
    <citation type="journal article" date="2019" name="Sci. Rep.">
        <title>Nanopore sequencing improves the draft genome of the human pathogenic amoeba Naegleria fowleri.</title>
        <authorList>
            <person name="Liechti N."/>
            <person name="Schurch N."/>
            <person name="Bruggmann R."/>
            <person name="Wittwer M."/>
        </authorList>
    </citation>
    <scope>NUCLEOTIDE SEQUENCE [LARGE SCALE GENOMIC DNA]</scope>
    <source>
        <strain evidence="15 16">ATCC 30894</strain>
    </source>
</reference>
<evidence type="ECO:0000313" key="15">
    <source>
        <dbReference type="EMBL" id="KAF0982917.1"/>
    </source>
</evidence>
<evidence type="ECO:0000259" key="14">
    <source>
        <dbReference type="Pfam" id="PF25398"/>
    </source>
</evidence>
<evidence type="ECO:0000259" key="13">
    <source>
        <dbReference type="Pfam" id="PF08172"/>
    </source>
</evidence>
<feature type="transmembrane region" description="Helical" evidence="12">
    <location>
        <begin position="587"/>
        <end position="608"/>
    </location>
</feature>
<dbReference type="OrthoDB" id="10257567at2759"/>
<dbReference type="VEuPathDB" id="AmoebaDB:FDP41_010896"/>
<dbReference type="Pfam" id="PF25398">
    <property type="entry name" value="CUX1_N"/>
    <property type="match status" value="1"/>
</dbReference>
<sequence length="618" mass="73222">MSSSAATSNLTSTDPSSATVMNTPSSITTMYLNDMNKCREIWKNFELDRKRDLFDSQGINISKAREQSAANRKNLAQITKDFKKLSNEEKVSSFQKVLKAYQEEIDSLTNRSVSAEKLFLDLYQPLREAPDPYFIICKYQQLIQQQSQQQSNQEEYEKTISELKNQLNDYENEFMHLKNQEVTIRKLEEEVLKYKNQSELLKEHDFIIQKHKDREIIILNELKEIKTENERLNNLYIDTQNLNYELKTRLEEIEASRQYQIDLHQERVLQLENQILELKSQTKTSITEHLEGSIDEQIAINEMKTEYLKKISELKEDVKEKNHKIQQLHQQLQQQQQVILNIQNEMAQLPTRETLQKLQERINTLQQLEFGYDSNSQEKSVEQLLKEKVIKLENDLTKSNQNNREKDEKIEALNSQLNELSVKASEQLKTIEKLEANVDQLMKSSTLPSNTEEVSISEPQSLISILTEQRNRFRDKYNTLEEENLKLKQHIEHLENEQSKLRKENLKLYEKTKYLQFYNQNALSSTNKPSSSQDYEPIQNKYEQLYEQELDPFKRFHRKEREERLNNMTAAEKVIYRCSSLMLSHKLGRMFLFFYLLALHTLVFFTLSKLSGLTIRRK</sequence>
<proteinExistence type="inferred from homology"/>
<evidence type="ECO:0000256" key="5">
    <source>
        <dbReference type="ARBA" id="ARBA00022692"/>
    </source>
</evidence>
<dbReference type="InterPro" id="IPR057476">
    <property type="entry name" value="Cux_N"/>
</dbReference>
<dbReference type="GO" id="GO:0000139">
    <property type="term" value="C:Golgi membrane"/>
    <property type="evidence" value="ECO:0007669"/>
    <property type="project" value="UniProtKB-SubCell"/>
</dbReference>
<dbReference type="VEuPathDB" id="AmoebaDB:NfTy_015560"/>
<accession>A0A6A5C0A9</accession>
<dbReference type="RefSeq" id="XP_044567630.1">
    <property type="nucleotide sequence ID" value="XM_044701243.1"/>
</dbReference>
<dbReference type="Pfam" id="PF08172">
    <property type="entry name" value="CASP_C"/>
    <property type="match status" value="1"/>
</dbReference>
<evidence type="ECO:0000256" key="6">
    <source>
        <dbReference type="ARBA" id="ARBA00022989"/>
    </source>
</evidence>
<feature type="domain" description="Cux N-terminal" evidence="14">
    <location>
        <begin position="33"/>
        <end position="139"/>
    </location>
</feature>
<name>A0A6A5C0A9_NAEFO</name>
<dbReference type="PANTHER" id="PTHR14043">
    <property type="entry name" value="CCAAT DISPLACEMENT PROTEIN-RELATED"/>
    <property type="match status" value="1"/>
</dbReference>
<dbReference type="Proteomes" id="UP000444721">
    <property type="component" value="Unassembled WGS sequence"/>
</dbReference>
<protein>
    <recommendedName>
        <fullName evidence="3">Protein CASP</fullName>
    </recommendedName>
</protein>
<keyword evidence="8 10" id="KW-0175">Coiled coil</keyword>
<evidence type="ECO:0000256" key="1">
    <source>
        <dbReference type="ARBA" id="ARBA00004409"/>
    </source>
</evidence>
<evidence type="ECO:0000256" key="2">
    <source>
        <dbReference type="ARBA" id="ARBA00006415"/>
    </source>
</evidence>
<dbReference type="GeneID" id="68118111"/>
<feature type="domain" description="CASP C-terminal" evidence="13">
    <location>
        <begin position="385"/>
        <end position="611"/>
    </location>
</feature>
<feature type="compositionally biased region" description="Low complexity" evidence="11">
    <location>
        <begin position="1"/>
        <end position="13"/>
    </location>
</feature>
<keyword evidence="5 12" id="KW-0812">Transmembrane</keyword>
<dbReference type="AlphaFoldDB" id="A0A6A5C0A9"/>
<keyword evidence="6 12" id="KW-1133">Transmembrane helix</keyword>
<dbReference type="PANTHER" id="PTHR14043:SF2">
    <property type="entry name" value="HOMEOBOX PROTEIN CUT"/>
    <property type="match status" value="1"/>
</dbReference>
<evidence type="ECO:0000256" key="4">
    <source>
        <dbReference type="ARBA" id="ARBA00022448"/>
    </source>
</evidence>
<feature type="coiled-coil region" evidence="10">
    <location>
        <begin position="382"/>
        <end position="511"/>
    </location>
</feature>
<gene>
    <name evidence="15" type="ORF">FDP41_010896</name>
</gene>
<comment type="similarity">
    <text evidence="2">Belongs to the CASP family.</text>
</comment>
<evidence type="ECO:0000256" key="8">
    <source>
        <dbReference type="ARBA" id="ARBA00023054"/>
    </source>
</evidence>
<dbReference type="GO" id="GO:0006891">
    <property type="term" value="P:intra-Golgi vesicle-mediated transport"/>
    <property type="evidence" value="ECO:0007669"/>
    <property type="project" value="InterPro"/>
</dbReference>
<dbReference type="OMA" id="WQQEGFN"/>
<keyword evidence="7" id="KW-0333">Golgi apparatus</keyword>
<dbReference type="InterPro" id="IPR012955">
    <property type="entry name" value="CASP_C"/>
</dbReference>